<name>A0A9J5WNN2_SOLCO</name>
<protein>
    <submittedName>
        <fullName evidence="1">Uncharacterized protein</fullName>
    </submittedName>
</protein>
<organism evidence="1 2">
    <name type="scientific">Solanum commersonii</name>
    <name type="common">Commerson's wild potato</name>
    <name type="synonym">Commerson's nightshade</name>
    <dbReference type="NCBI Taxonomy" id="4109"/>
    <lineage>
        <taxon>Eukaryota</taxon>
        <taxon>Viridiplantae</taxon>
        <taxon>Streptophyta</taxon>
        <taxon>Embryophyta</taxon>
        <taxon>Tracheophyta</taxon>
        <taxon>Spermatophyta</taxon>
        <taxon>Magnoliopsida</taxon>
        <taxon>eudicotyledons</taxon>
        <taxon>Gunneridae</taxon>
        <taxon>Pentapetalae</taxon>
        <taxon>asterids</taxon>
        <taxon>lamiids</taxon>
        <taxon>Solanales</taxon>
        <taxon>Solanaceae</taxon>
        <taxon>Solanoideae</taxon>
        <taxon>Solaneae</taxon>
        <taxon>Solanum</taxon>
    </lineage>
</organism>
<dbReference type="OrthoDB" id="1306244at2759"/>
<dbReference type="Proteomes" id="UP000824120">
    <property type="component" value="Chromosome 11"/>
</dbReference>
<dbReference type="EMBL" id="JACXVP010000011">
    <property type="protein sequence ID" value="KAG5576788.1"/>
    <property type="molecule type" value="Genomic_DNA"/>
</dbReference>
<accession>A0A9J5WNN2</accession>
<comment type="caution">
    <text evidence="1">The sequence shown here is derived from an EMBL/GenBank/DDBJ whole genome shotgun (WGS) entry which is preliminary data.</text>
</comment>
<evidence type="ECO:0000313" key="2">
    <source>
        <dbReference type="Proteomes" id="UP000824120"/>
    </source>
</evidence>
<dbReference type="AlphaFoldDB" id="A0A9J5WNN2"/>
<gene>
    <name evidence="1" type="ORF">H5410_056922</name>
</gene>
<reference evidence="1 2" key="1">
    <citation type="submission" date="2020-09" db="EMBL/GenBank/DDBJ databases">
        <title>De no assembly of potato wild relative species, Solanum commersonii.</title>
        <authorList>
            <person name="Cho K."/>
        </authorList>
    </citation>
    <scope>NUCLEOTIDE SEQUENCE [LARGE SCALE GENOMIC DNA]</scope>
    <source>
        <strain evidence="1">LZ3.2</strain>
        <tissue evidence="1">Leaf</tissue>
    </source>
</reference>
<sequence length="159" mass="17610">MAMRAKQRQTSLPFPVIITEVCRRAKVPRKDARDIETLGISPYSQPTKITQVMILNMGHLAHSADVKATQLERSILGIIKSAILAALTPLQTSVDELAIRVIACERRHRRPPRLRLYSQDLSGTSMQSVIHTSLTKTPWTASSAIIVTAEVTPSIETQD</sequence>
<proteinExistence type="predicted"/>
<keyword evidence="2" id="KW-1185">Reference proteome</keyword>
<evidence type="ECO:0000313" key="1">
    <source>
        <dbReference type="EMBL" id="KAG5576788.1"/>
    </source>
</evidence>